<dbReference type="PANTHER" id="PTHR11060">
    <property type="entry name" value="PROTEIN MEMO1"/>
    <property type="match status" value="1"/>
</dbReference>
<dbReference type="InterPro" id="IPR002737">
    <property type="entry name" value="MEMO1_fam"/>
</dbReference>
<accession>A0A7S3R200</accession>
<dbReference type="PANTHER" id="PTHR11060:SF0">
    <property type="entry name" value="PROTEIN MEMO1"/>
    <property type="match status" value="1"/>
</dbReference>
<organism evidence="2">
    <name type="scientific">Dunaliella tertiolecta</name>
    <name type="common">Green alga</name>
    <dbReference type="NCBI Taxonomy" id="3047"/>
    <lineage>
        <taxon>Eukaryota</taxon>
        <taxon>Viridiplantae</taxon>
        <taxon>Chlorophyta</taxon>
        <taxon>core chlorophytes</taxon>
        <taxon>Chlorophyceae</taxon>
        <taxon>CS clade</taxon>
        <taxon>Chlamydomonadales</taxon>
        <taxon>Dunaliellaceae</taxon>
        <taxon>Dunaliella</taxon>
    </lineage>
</organism>
<reference evidence="2" key="1">
    <citation type="submission" date="2021-01" db="EMBL/GenBank/DDBJ databases">
        <authorList>
            <person name="Corre E."/>
            <person name="Pelletier E."/>
            <person name="Niang G."/>
            <person name="Scheremetjew M."/>
            <person name="Finn R."/>
            <person name="Kale V."/>
            <person name="Holt S."/>
            <person name="Cochrane G."/>
            <person name="Meng A."/>
            <person name="Brown T."/>
            <person name="Cohen L."/>
        </authorList>
    </citation>
    <scope>NUCLEOTIDE SEQUENCE</scope>
    <source>
        <strain evidence="2">CCMP1320</strain>
    </source>
</reference>
<dbReference type="NCBIfam" id="TIGR04336">
    <property type="entry name" value="AmmeMemoSam_B"/>
    <property type="match status" value="1"/>
</dbReference>
<comment type="similarity">
    <text evidence="1">Belongs to the MEMO1 family.</text>
</comment>
<evidence type="ECO:0000313" key="2">
    <source>
        <dbReference type="EMBL" id="CAE0500198.1"/>
    </source>
</evidence>
<dbReference type="AlphaFoldDB" id="A0A7S3R200"/>
<evidence type="ECO:0000256" key="1">
    <source>
        <dbReference type="ARBA" id="ARBA00006315"/>
    </source>
</evidence>
<sequence length="290" mass="32748">MPKVRKPTHSGSWYDNNYAKLKAQIGSWMQDVQPEPGAHAQAIIAPHAGYSYSGHVMAYAYKHIDPSKVSRVFLLGPSHKLYTRKCMLSSTQAYETPLGSMQIDQEVYSQLMQTGEFEMMDVDTDEAEHSLELHTPYIVHTMGSKSFSLVPIMVGALSTSSEARYGALLAPYLNDPSNCFIISSDFCHWGRRFSYTFFDQEQGPIWKSIEWLDKEGMDAIESQSPQRFSDYLGKYKNTICGRHPIAVLLNMIANCQRQYDVKFKHYAQSSKCEMLSDSSVSYASAIVTPV</sequence>
<protein>
    <recommendedName>
        <fullName evidence="3">Protein MEMO1</fullName>
    </recommendedName>
</protein>
<name>A0A7S3R200_DUNTE</name>
<dbReference type="CDD" id="cd07361">
    <property type="entry name" value="MEMO_like"/>
    <property type="match status" value="1"/>
</dbReference>
<gene>
    <name evidence="2" type="ORF">DTER00134_LOCUS15271</name>
</gene>
<dbReference type="Pfam" id="PF01875">
    <property type="entry name" value="Memo"/>
    <property type="match status" value="1"/>
</dbReference>
<evidence type="ECO:0008006" key="3">
    <source>
        <dbReference type="Google" id="ProtNLM"/>
    </source>
</evidence>
<dbReference type="EMBL" id="HBIP01025361">
    <property type="protein sequence ID" value="CAE0500198.1"/>
    <property type="molecule type" value="Transcribed_RNA"/>
</dbReference>
<dbReference type="Gene3D" id="3.40.830.10">
    <property type="entry name" value="LigB-like"/>
    <property type="match status" value="1"/>
</dbReference>
<dbReference type="HAMAP" id="MF_00055">
    <property type="entry name" value="MEMO1"/>
    <property type="match status" value="1"/>
</dbReference>
<proteinExistence type="inferred from homology"/>